<evidence type="ECO:0000313" key="2">
    <source>
        <dbReference type="EMBL" id="AOV57662.1"/>
    </source>
</evidence>
<dbReference type="EMBL" id="KU686193">
    <property type="protein sequence ID" value="AOV57662.1"/>
    <property type="molecule type" value="Genomic_DNA"/>
</dbReference>
<gene>
    <name evidence="2" type="ORF">N170310_157</name>
</gene>
<organism evidence="2 3">
    <name type="scientific">Synechococcus phage S-CAM1</name>
    <dbReference type="NCBI Taxonomy" id="754037"/>
    <lineage>
        <taxon>Viruses</taxon>
        <taxon>Duplodnaviria</taxon>
        <taxon>Heunggongvirae</taxon>
        <taxon>Uroviricota</taxon>
        <taxon>Caudoviricetes</taxon>
        <taxon>Pantevenvirales</taxon>
        <taxon>Kyanoviridae</taxon>
        <taxon>Anaposvirus</taxon>
        <taxon>Anaposvirus socalone</taxon>
    </lineage>
</organism>
<feature type="region of interest" description="Disordered" evidence="1">
    <location>
        <begin position="180"/>
        <end position="250"/>
    </location>
</feature>
<accession>A0A1D8KG72</accession>
<reference evidence="2 3" key="1">
    <citation type="journal article" date="2016" name="Virology">
        <title>The genomic content and context of auxiliary metabolic genes in marine cyanomyoviruses.</title>
        <authorList>
            <person name="Crummett L.T."/>
            <person name="Puxty R.J."/>
            <person name="Weihe C."/>
            <person name="Marston M.F."/>
            <person name="Martiny J.B."/>
        </authorList>
    </citation>
    <scope>NUCLEOTIDE SEQUENCE [LARGE SCALE GENOMIC DNA]</scope>
    <source>
        <strain evidence="2">0310NB17</strain>
    </source>
</reference>
<evidence type="ECO:0000313" key="3">
    <source>
        <dbReference type="Proteomes" id="UP000240287"/>
    </source>
</evidence>
<sequence length="706" mass="80083">MNTAEIKGNLARLLATENLVVEHRKVPTASFNVDTRVLTLPVWNASNSVYDLLVGHEVGHALYTPNIDWAEVAKVPKDYVNVVEDARIEKLMKRKYPGLSKTFFKGYQELDNQDFFSINDEALDNISFIDRINLHCKIGAFSAMPFSDEERVMVKKVENCETFDDVIAVCQEIYAYSQQEKHVDAPVDPQSGAAQGTMEKVESQESKQPSDTPSNDGAQSVQQPDNDQGELGEGEVAAGGSAGGDTAETQRSFDEKVQDLVENAPYHSDPVYVEIPTMNIDQIIVDHAVLQKHIEAHYAENAHNRYDDPIGFVTNKYNEYKKSAAKEVGYLVKEFECKKAADSHARTTTARTGVLDTAKLHQYKYNGDLFKKISILPDGKNHGMIFILDWSGSMSNYLQDTIKQLLSLVWFCRKVNIPFEVYAFTYEWHRRFLDPDEHDYDPTIVEEKCVREENKLVFHKRFSLLNVLSSRANTKNFDRQCCNLFSISYFMNMYGVTTPAGLDLSGTPLNESIISLHEIIPMFKKMTGVQKINTVILTDGESNNISYNVSIKAEGRHCYWGQRAVSHDVRLRDRKTGHVSRSVSSNFNDNITTLLLENLRQNYPDVNFLGFRILTGGDFSYLYRNTYNETADNVLKKWRKDKSFVFTKQLGFQSLYLIASTSVNQSSEFEVKEDATKAQIAKAFKTMLKAKTTNKKILSSFVDMVA</sequence>
<protein>
    <submittedName>
        <fullName evidence="2">Peptidase</fullName>
    </submittedName>
</protein>
<proteinExistence type="predicted"/>
<name>A0A1D8KG72_9CAUD</name>
<evidence type="ECO:0000256" key="1">
    <source>
        <dbReference type="SAM" id="MobiDB-lite"/>
    </source>
</evidence>
<dbReference type="Proteomes" id="UP000240287">
    <property type="component" value="Genome"/>
</dbReference>
<feature type="compositionally biased region" description="Polar residues" evidence="1">
    <location>
        <begin position="206"/>
        <end position="226"/>
    </location>
</feature>